<protein>
    <submittedName>
        <fullName evidence="1">Uncharacterized protein</fullName>
    </submittedName>
</protein>
<dbReference type="AlphaFoldDB" id="A0A7C9NBE9"/>
<accession>A0A7C9NBE9</accession>
<name>A0A7C9NBE9_9BACT</name>
<proteinExistence type="predicted"/>
<dbReference type="EMBL" id="QWKH01000050">
    <property type="protein sequence ID" value="NBI34843.1"/>
    <property type="molecule type" value="Genomic_DNA"/>
</dbReference>
<gene>
    <name evidence="1" type="ORF">D1639_07330</name>
</gene>
<reference evidence="1" key="1">
    <citation type="submission" date="2018-08" db="EMBL/GenBank/DDBJ databases">
        <title>Murine metabolic-syndrome-specific gut microbial biobank.</title>
        <authorList>
            <person name="Liu C."/>
        </authorList>
    </citation>
    <scope>NUCLEOTIDE SEQUENCE [LARGE SCALE GENOMIC DNA]</scope>
    <source>
        <strain evidence="1">Z82</strain>
    </source>
</reference>
<sequence length="226" mass="24334">MVAIAGGLVSCSAPKDDGIAGLPVDESAFDPLPAELTYEASEQVRQQVVAAAPAVLGEAGLDIGSGAFSLGNPIQGYRVRGTDLVKLAADLWPVYRGDEYVGYLAAATYDDEKTPDDSAFRLSRWKSSVAEDEVAEGKTAYSDYMFVPRTSGAAERYVERMLTREGACAYVGGFPGERVISPDEELVIMALMPTDEEADMERLRTAEEVRSHGLRYGSIVGRIPLK</sequence>
<comment type="caution">
    <text evidence="1">The sequence shown here is derived from an EMBL/GenBank/DDBJ whole genome shotgun (WGS) entry which is preliminary data.</text>
</comment>
<organism evidence="1">
    <name type="scientific">Muribaculaceae bacterium Z82</name>
    <dbReference type="NCBI Taxonomy" id="2304548"/>
    <lineage>
        <taxon>Bacteria</taxon>
        <taxon>Pseudomonadati</taxon>
        <taxon>Bacteroidota</taxon>
        <taxon>Bacteroidia</taxon>
        <taxon>Bacteroidales</taxon>
        <taxon>Muribaculaceae</taxon>
    </lineage>
</organism>
<evidence type="ECO:0000313" key="1">
    <source>
        <dbReference type="EMBL" id="NBI34843.1"/>
    </source>
</evidence>